<gene>
    <name evidence="2" type="primary">NCL1_22065</name>
    <name evidence="2" type="ORF">NPIL_572821</name>
</gene>
<dbReference type="GO" id="GO:0008028">
    <property type="term" value="F:monocarboxylic acid transmembrane transporter activity"/>
    <property type="evidence" value="ECO:0007669"/>
    <property type="project" value="TreeGrafter"/>
</dbReference>
<dbReference type="Proteomes" id="UP000887013">
    <property type="component" value="Unassembled WGS sequence"/>
</dbReference>
<protein>
    <submittedName>
        <fullName evidence="2">Monocarboxylate transporter 5</fullName>
    </submittedName>
</protein>
<feature type="transmembrane region" description="Helical" evidence="1">
    <location>
        <begin position="125"/>
        <end position="145"/>
    </location>
</feature>
<keyword evidence="1" id="KW-0472">Membrane</keyword>
<comment type="caution">
    <text evidence="2">The sequence shown here is derived from an EMBL/GenBank/DDBJ whole genome shotgun (WGS) entry which is preliminary data.</text>
</comment>
<keyword evidence="1" id="KW-0812">Transmembrane</keyword>
<dbReference type="Gene3D" id="1.20.1250.20">
    <property type="entry name" value="MFS general substrate transporter like domains"/>
    <property type="match status" value="1"/>
</dbReference>
<accession>A0A8X6U3P7</accession>
<dbReference type="EMBL" id="BMAW01120109">
    <property type="protein sequence ID" value="GFT87721.1"/>
    <property type="molecule type" value="Genomic_DNA"/>
</dbReference>
<feature type="transmembrane region" description="Helical" evidence="1">
    <location>
        <begin position="57"/>
        <end position="81"/>
    </location>
</feature>
<name>A0A8X6U3P7_NEPPI</name>
<dbReference type="InterPro" id="IPR011701">
    <property type="entry name" value="MFS"/>
</dbReference>
<feature type="non-terminal residue" evidence="2">
    <location>
        <position position="1"/>
    </location>
</feature>
<feature type="transmembrane region" description="Helical" evidence="1">
    <location>
        <begin position="93"/>
        <end position="113"/>
    </location>
</feature>
<dbReference type="PANTHER" id="PTHR11360">
    <property type="entry name" value="MONOCARBOXYLATE TRANSPORTER"/>
    <property type="match status" value="1"/>
</dbReference>
<evidence type="ECO:0000256" key="1">
    <source>
        <dbReference type="SAM" id="Phobius"/>
    </source>
</evidence>
<keyword evidence="3" id="KW-1185">Reference proteome</keyword>
<feature type="transmembrane region" description="Helical" evidence="1">
    <location>
        <begin position="34"/>
        <end position="51"/>
    </location>
</feature>
<dbReference type="PANTHER" id="PTHR11360:SF303">
    <property type="entry name" value="MAJOR FACILITATOR SUPERFAMILY (MFS) PROFILE DOMAIN-CONTAINING PROTEIN"/>
    <property type="match status" value="1"/>
</dbReference>
<evidence type="ECO:0000313" key="3">
    <source>
        <dbReference type="Proteomes" id="UP000887013"/>
    </source>
</evidence>
<dbReference type="SUPFAM" id="SSF103473">
    <property type="entry name" value="MFS general substrate transporter"/>
    <property type="match status" value="1"/>
</dbReference>
<dbReference type="Pfam" id="PF07690">
    <property type="entry name" value="MFS_1"/>
    <property type="match status" value="1"/>
</dbReference>
<dbReference type="OrthoDB" id="5667at2759"/>
<sequence length="162" mass="18183">MNRVFRYMLAKARGETEPLLPGPVAGILGQRFQVRYVVIIGIFVSFFSVLACCISKSFLVMILCWGGLNGIGTSLTTTLLPVQIDQHFERYKVSAMGISYFGGCAGSLLFSFVLEARIHEQGINIYFFVWIVSYISLVFPSFFSLKTPSRLRENPQFVSENS</sequence>
<reference evidence="2" key="1">
    <citation type="submission" date="2020-08" db="EMBL/GenBank/DDBJ databases">
        <title>Multicomponent nature underlies the extraordinary mechanical properties of spider dragline silk.</title>
        <authorList>
            <person name="Kono N."/>
            <person name="Nakamura H."/>
            <person name="Mori M."/>
            <person name="Yoshida Y."/>
            <person name="Ohtoshi R."/>
            <person name="Malay A.D."/>
            <person name="Moran D.A.P."/>
            <person name="Tomita M."/>
            <person name="Numata K."/>
            <person name="Arakawa K."/>
        </authorList>
    </citation>
    <scope>NUCLEOTIDE SEQUENCE</scope>
</reference>
<proteinExistence type="predicted"/>
<organism evidence="2 3">
    <name type="scientific">Nephila pilipes</name>
    <name type="common">Giant wood spider</name>
    <name type="synonym">Nephila maculata</name>
    <dbReference type="NCBI Taxonomy" id="299642"/>
    <lineage>
        <taxon>Eukaryota</taxon>
        <taxon>Metazoa</taxon>
        <taxon>Ecdysozoa</taxon>
        <taxon>Arthropoda</taxon>
        <taxon>Chelicerata</taxon>
        <taxon>Arachnida</taxon>
        <taxon>Araneae</taxon>
        <taxon>Araneomorphae</taxon>
        <taxon>Entelegynae</taxon>
        <taxon>Araneoidea</taxon>
        <taxon>Nephilidae</taxon>
        <taxon>Nephila</taxon>
    </lineage>
</organism>
<keyword evidence="1" id="KW-1133">Transmembrane helix</keyword>
<dbReference type="AlphaFoldDB" id="A0A8X6U3P7"/>
<evidence type="ECO:0000313" key="2">
    <source>
        <dbReference type="EMBL" id="GFT87721.1"/>
    </source>
</evidence>
<dbReference type="InterPro" id="IPR036259">
    <property type="entry name" value="MFS_trans_sf"/>
</dbReference>
<dbReference type="InterPro" id="IPR050327">
    <property type="entry name" value="Proton-linked_MCT"/>
</dbReference>